<dbReference type="HOGENOM" id="CLU_035488_0_0_10"/>
<evidence type="ECO:0000256" key="1">
    <source>
        <dbReference type="SAM" id="SignalP"/>
    </source>
</evidence>
<dbReference type="SUPFAM" id="SSF159501">
    <property type="entry name" value="EreA/ChaN-like"/>
    <property type="match status" value="1"/>
</dbReference>
<keyword evidence="1" id="KW-0732">Signal</keyword>
<dbReference type="InterPro" id="IPR007314">
    <property type="entry name" value="Cofac_haem-bd_dom"/>
</dbReference>
<dbReference type="OrthoDB" id="1680202at2"/>
<dbReference type="Proteomes" id="UP000008841">
    <property type="component" value="Chromosome"/>
</dbReference>
<accession>B3EC26</accession>
<dbReference type="STRING" id="290315.Clim_1026"/>
<dbReference type="RefSeq" id="WP_012465980.1">
    <property type="nucleotide sequence ID" value="NC_010803.1"/>
</dbReference>
<organism evidence="3 4">
    <name type="scientific">Chlorobium limicola (strain DSM 245 / NBRC 103803 / 6330)</name>
    <dbReference type="NCBI Taxonomy" id="290315"/>
    <lineage>
        <taxon>Bacteria</taxon>
        <taxon>Pseudomonadati</taxon>
        <taxon>Chlorobiota</taxon>
        <taxon>Chlorobiia</taxon>
        <taxon>Chlorobiales</taxon>
        <taxon>Chlorobiaceae</taxon>
        <taxon>Chlorobium/Pelodictyon group</taxon>
        <taxon>Chlorobium</taxon>
    </lineage>
</organism>
<protein>
    <recommendedName>
        <fullName evidence="2">Haem-binding uptake Tiki superfamily ChaN domain-containing protein</fullName>
    </recommendedName>
</protein>
<dbReference type="KEGG" id="cli:Clim_1026"/>
<gene>
    <name evidence="3" type="ordered locus">Clim_1026</name>
</gene>
<dbReference type="eggNOG" id="COG3016">
    <property type="taxonomic scope" value="Bacteria"/>
</dbReference>
<dbReference type="Gene3D" id="3.40.50.11550">
    <property type="match status" value="1"/>
</dbReference>
<evidence type="ECO:0000313" key="4">
    <source>
        <dbReference type="Proteomes" id="UP000008841"/>
    </source>
</evidence>
<proteinExistence type="predicted"/>
<feature type="chain" id="PRO_5002786205" description="Haem-binding uptake Tiki superfamily ChaN domain-containing protein" evidence="1">
    <location>
        <begin position="21"/>
        <end position="286"/>
    </location>
</feature>
<evidence type="ECO:0000259" key="2">
    <source>
        <dbReference type="Pfam" id="PF04187"/>
    </source>
</evidence>
<dbReference type="AlphaFoldDB" id="B3EC26"/>
<sequence length="286" mass="32847" precursor="true">MLYKILILLFVACFSFSAYGRDKAAFLLYDKAGKPVSYHKLLKKAKKSDVVLFGELHDNPVAHWLQLELSKDLHKTNRLIMGAEMFEADTRKALDEYLAGTIDAARLDSLVPLWPNHKTDYAPLVDFARDRRIRFIGTNIPKRFARLVHKSGGFAALDSLGSEEKGWIVPLPFHFDPELPQYRKILTMEDGHGTPGMVRAQAIKDATMAHFILLNHKPGHTFLHFNGAYHSDFHEGILFYLQRENGSLRYMTITTVEQDDVRHLEEKHRDRADFIICVDSDMTKTY</sequence>
<evidence type="ECO:0000313" key="3">
    <source>
        <dbReference type="EMBL" id="ACD90101.1"/>
    </source>
</evidence>
<feature type="signal peptide" evidence="1">
    <location>
        <begin position="1"/>
        <end position="20"/>
    </location>
</feature>
<feature type="domain" description="Haem-binding uptake Tiki superfamily ChaN" evidence="2">
    <location>
        <begin position="41"/>
        <end position="240"/>
    </location>
</feature>
<dbReference type="CDD" id="cd14727">
    <property type="entry name" value="ChanN-like"/>
    <property type="match status" value="1"/>
</dbReference>
<name>B3EC26_CHLL2</name>
<dbReference type="Pfam" id="PF04187">
    <property type="entry name" value="Cofac_haem_bdg"/>
    <property type="match status" value="1"/>
</dbReference>
<dbReference type="EMBL" id="CP001097">
    <property type="protein sequence ID" value="ACD90101.1"/>
    <property type="molecule type" value="Genomic_DNA"/>
</dbReference>
<reference evidence="3 4" key="1">
    <citation type="submission" date="2008-05" db="EMBL/GenBank/DDBJ databases">
        <title>Complete sequence of Chlorobium limicola DSM 245.</title>
        <authorList>
            <consortium name="US DOE Joint Genome Institute"/>
            <person name="Lucas S."/>
            <person name="Copeland A."/>
            <person name="Lapidus A."/>
            <person name="Glavina del Rio T."/>
            <person name="Dalin E."/>
            <person name="Tice H."/>
            <person name="Bruce D."/>
            <person name="Goodwin L."/>
            <person name="Pitluck S."/>
            <person name="Schmutz J."/>
            <person name="Larimer F."/>
            <person name="Land M."/>
            <person name="Hauser L."/>
            <person name="Kyrpides N."/>
            <person name="Ovchinnikova G."/>
            <person name="Zhao F."/>
            <person name="Li T."/>
            <person name="Liu Z."/>
            <person name="Overmann J."/>
            <person name="Bryant D.A."/>
            <person name="Richardson P."/>
        </authorList>
    </citation>
    <scope>NUCLEOTIDE SEQUENCE [LARGE SCALE GENOMIC DNA]</scope>
    <source>
        <strain evidence="4">DSM 245 / NBRC 103803 / 6330</strain>
    </source>
</reference>